<dbReference type="NCBIfam" id="TIGR01668">
    <property type="entry name" value="YqeG_hyp_ppase"/>
    <property type="match status" value="1"/>
</dbReference>
<dbReference type="InterPro" id="IPR036412">
    <property type="entry name" value="HAD-like_sf"/>
</dbReference>
<keyword evidence="2" id="KW-1185">Reference proteome</keyword>
<dbReference type="Pfam" id="PF00702">
    <property type="entry name" value="Hydrolase"/>
    <property type="match status" value="1"/>
</dbReference>
<sequence>MAVFQPTEIFKHITDIPLSFFVEHDIKAVILDVDNTLTSHNNPVPAEGVLQWLKQLKNCGFEVAILSNNSRKRVAPFAKKLGLDYVSRACKPLTFGVTRACKKYSLPPQQVALIGDQIFTDIMGGNLKGVCTVLVEPYELEQGWFFRLKRKLEKPVLRKYRRLSGKP</sequence>
<dbReference type="AlphaFoldDB" id="A0A926DZL1"/>
<dbReference type="EMBL" id="JACRSV010000001">
    <property type="protein sequence ID" value="MBC8558576.1"/>
    <property type="molecule type" value="Genomic_DNA"/>
</dbReference>
<dbReference type="PANTHER" id="PTHR19288:SF25">
    <property type="entry name" value="PHOSPHATIDYLGLYCEROPHOSPHATASE GEP4, MITOCHONDRIAL"/>
    <property type="match status" value="1"/>
</dbReference>
<dbReference type="InterPro" id="IPR010021">
    <property type="entry name" value="PGPP1/Gep4"/>
</dbReference>
<evidence type="ECO:0000313" key="2">
    <source>
        <dbReference type="Proteomes" id="UP000610760"/>
    </source>
</evidence>
<dbReference type="RefSeq" id="WP_249293467.1">
    <property type="nucleotide sequence ID" value="NZ_JACRSV010000001.1"/>
</dbReference>
<dbReference type="PANTHER" id="PTHR19288">
    <property type="entry name" value="4-NITROPHENYLPHOSPHATASE-RELATED"/>
    <property type="match status" value="1"/>
</dbReference>
<dbReference type="Proteomes" id="UP000610760">
    <property type="component" value="Unassembled WGS sequence"/>
</dbReference>
<comment type="caution">
    <text evidence="1">The sequence shown here is derived from an EMBL/GenBank/DDBJ whole genome shotgun (WGS) entry which is preliminary data.</text>
</comment>
<dbReference type="CDD" id="cd16416">
    <property type="entry name" value="HAD_BsYqeG-like"/>
    <property type="match status" value="1"/>
</dbReference>
<evidence type="ECO:0000313" key="1">
    <source>
        <dbReference type="EMBL" id="MBC8558576.1"/>
    </source>
</evidence>
<dbReference type="Gene3D" id="3.40.50.1000">
    <property type="entry name" value="HAD superfamily/HAD-like"/>
    <property type="match status" value="1"/>
</dbReference>
<dbReference type="InterPro" id="IPR006549">
    <property type="entry name" value="HAD-SF_hydro_IIIA"/>
</dbReference>
<dbReference type="InterPro" id="IPR023214">
    <property type="entry name" value="HAD_sf"/>
</dbReference>
<gene>
    <name evidence="1" type="ORF">H8710_00700</name>
</gene>
<dbReference type="GO" id="GO:0008962">
    <property type="term" value="F:phosphatidylglycerophosphatase activity"/>
    <property type="evidence" value="ECO:0007669"/>
    <property type="project" value="InterPro"/>
</dbReference>
<dbReference type="SUPFAM" id="SSF56784">
    <property type="entry name" value="HAD-like"/>
    <property type="match status" value="1"/>
</dbReference>
<protein>
    <submittedName>
        <fullName evidence="1">YqeG family HAD IIIA-type phosphatase</fullName>
    </submittedName>
</protein>
<organism evidence="1 2">
    <name type="scientific">Fumia xinanensis</name>
    <dbReference type="NCBI Taxonomy" id="2763659"/>
    <lineage>
        <taxon>Bacteria</taxon>
        <taxon>Bacillati</taxon>
        <taxon>Bacillota</taxon>
        <taxon>Clostridia</taxon>
        <taxon>Eubacteriales</taxon>
        <taxon>Oscillospiraceae</taxon>
        <taxon>Fumia</taxon>
    </lineage>
</organism>
<reference evidence="1" key="1">
    <citation type="submission" date="2020-08" db="EMBL/GenBank/DDBJ databases">
        <title>Genome public.</title>
        <authorList>
            <person name="Liu C."/>
            <person name="Sun Q."/>
        </authorList>
    </citation>
    <scope>NUCLEOTIDE SEQUENCE</scope>
    <source>
        <strain evidence="1">NSJ-33</strain>
    </source>
</reference>
<proteinExistence type="predicted"/>
<accession>A0A926DZL1</accession>
<dbReference type="GO" id="GO:0005737">
    <property type="term" value="C:cytoplasm"/>
    <property type="evidence" value="ECO:0007669"/>
    <property type="project" value="TreeGrafter"/>
</dbReference>
<name>A0A926DZL1_9FIRM</name>
<dbReference type="NCBIfam" id="TIGR01662">
    <property type="entry name" value="HAD-SF-IIIA"/>
    <property type="match status" value="1"/>
</dbReference>